<dbReference type="AlphaFoldDB" id="A0A2I0WH33"/>
<protein>
    <submittedName>
        <fullName evidence="1">Uncharacterized protein</fullName>
    </submittedName>
</protein>
<accession>A0A2I0WH33</accession>
<gene>
    <name evidence="1" type="ORF">MA16_Dca020179</name>
</gene>
<evidence type="ECO:0000313" key="1">
    <source>
        <dbReference type="EMBL" id="PKU74969.1"/>
    </source>
</evidence>
<evidence type="ECO:0000313" key="2">
    <source>
        <dbReference type="Proteomes" id="UP000233837"/>
    </source>
</evidence>
<sequence>MELVNNFYRPLLRDLSIRRSRRRPVINRLNHLLIGALFSTLICPGRCRFALLLFFNHKINRQCWALSQMRLESFGNITFVVDIVMWNLKQRDCYRDRSCRLCALLVSDDAMKIRE</sequence>
<reference evidence="1 2" key="1">
    <citation type="journal article" date="2016" name="Sci. Rep.">
        <title>The Dendrobium catenatum Lindl. genome sequence provides insights into polysaccharide synthase, floral development and adaptive evolution.</title>
        <authorList>
            <person name="Zhang G.Q."/>
            <person name="Xu Q."/>
            <person name="Bian C."/>
            <person name="Tsai W.C."/>
            <person name="Yeh C.M."/>
            <person name="Liu K.W."/>
            <person name="Yoshida K."/>
            <person name="Zhang L.S."/>
            <person name="Chang S.B."/>
            <person name="Chen F."/>
            <person name="Shi Y."/>
            <person name="Su Y.Y."/>
            <person name="Zhang Y.Q."/>
            <person name="Chen L.J."/>
            <person name="Yin Y."/>
            <person name="Lin M."/>
            <person name="Huang H."/>
            <person name="Deng H."/>
            <person name="Wang Z.W."/>
            <person name="Zhu S.L."/>
            <person name="Zhao X."/>
            <person name="Deng C."/>
            <person name="Niu S.C."/>
            <person name="Huang J."/>
            <person name="Wang M."/>
            <person name="Liu G.H."/>
            <person name="Yang H.J."/>
            <person name="Xiao X.J."/>
            <person name="Hsiao Y.Y."/>
            <person name="Wu W.L."/>
            <person name="Chen Y.Y."/>
            <person name="Mitsuda N."/>
            <person name="Ohme-Takagi M."/>
            <person name="Luo Y.B."/>
            <person name="Van de Peer Y."/>
            <person name="Liu Z.J."/>
        </authorList>
    </citation>
    <scope>NUCLEOTIDE SEQUENCE [LARGE SCALE GENOMIC DNA]</scope>
    <source>
        <tissue evidence="1">The whole plant</tissue>
    </source>
</reference>
<proteinExistence type="predicted"/>
<reference evidence="1 2" key="2">
    <citation type="journal article" date="2017" name="Nature">
        <title>The Apostasia genome and the evolution of orchids.</title>
        <authorList>
            <person name="Zhang G.Q."/>
            <person name="Liu K.W."/>
            <person name="Li Z."/>
            <person name="Lohaus R."/>
            <person name="Hsiao Y.Y."/>
            <person name="Niu S.C."/>
            <person name="Wang J.Y."/>
            <person name="Lin Y.C."/>
            <person name="Xu Q."/>
            <person name="Chen L.J."/>
            <person name="Yoshida K."/>
            <person name="Fujiwara S."/>
            <person name="Wang Z.W."/>
            <person name="Zhang Y.Q."/>
            <person name="Mitsuda N."/>
            <person name="Wang M."/>
            <person name="Liu G.H."/>
            <person name="Pecoraro L."/>
            <person name="Huang H.X."/>
            <person name="Xiao X.J."/>
            <person name="Lin M."/>
            <person name="Wu X.Y."/>
            <person name="Wu W.L."/>
            <person name="Chen Y.Y."/>
            <person name="Chang S.B."/>
            <person name="Sakamoto S."/>
            <person name="Ohme-Takagi M."/>
            <person name="Yagi M."/>
            <person name="Zeng S.J."/>
            <person name="Shen C.Y."/>
            <person name="Yeh C.M."/>
            <person name="Luo Y.B."/>
            <person name="Tsai W.C."/>
            <person name="Van de Peer Y."/>
            <person name="Liu Z.J."/>
        </authorList>
    </citation>
    <scope>NUCLEOTIDE SEQUENCE [LARGE SCALE GENOMIC DNA]</scope>
    <source>
        <tissue evidence="1">The whole plant</tissue>
    </source>
</reference>
<dbReference type="EMBL" id="KZ502661">
    <property type="protein sequence ID" value="PKU74969.1"/>
    <property type="molecule type" value="Genomic_DNA"/>
</dbReference>
<keyword evidence="2" id="KW-1185">Reference proteome</keyword>
<dbReference type="Proteomes" id="UP000233837">
    <property type="component" value="Unassembled WGS sequence"/>
</dbReference>
<organism evidence="1 2">
    <name type="scientific">Dendrobium catenatum</name>
    <dbReference type="NCBI Taxonomy" id="906689"/>
    <lineage>
        <taxon>Eukaryota</taxon>
        <taxon>Viridiplantae</taxon>
        <taxon>Streptophyta</taxon>
        <taxon>Embryophyta</taxon>
        <taxon>Tracheophyta</taxon>
        <taxon>Spermatophyta</taxon>
        <taxon>Magnoliopsida</taxon>
        <taxon>Liliopsida</taxon>
        <taxon>Asparagales</taxon>
        <taxon>Orchidaceae</taxon>
        <taxon>Epidendroideae</taxon>
        <taxon>Malaxideae</taxon>
        <taxon>Dendrobiinae</taxon>
        <taxon>Dendrobium</taxon>
    </lineage>
</organism>
<name>A0A2I0WH33_9ASPA</name>